<reference evidence="3" key="1">
    <citation type="submission" date="2010-07" db="EMBL/GenBank/DDBJ databases">
        <title>The genome sequence of Gaeumannomyces graminis var. tritici strain R3-111a-1.</title>
        <authorList>
            <consortium name="The Broad Institute Genome Sequencing Platform"/>
            <person name="Ma L.-J."/>
            <person name="Dead R."/>
            <person name="Young S."/>
            <person name="Zeng Q."/>
            <person name="Koehrsen M."/>
            <person name="Alvarado L."/>
            <person name="Berlin A."/>
            <person name="Chapman S.B."/>
            <person name="Chen Z."/>
            <person name="Freedman E."/>
            <person name="Gellesch M."/>
            <person name="Goldberg J."/>
            <person name="Griggs A."/>
            <person name="Gujja S."/>
            <person name="Heilman E.R."/>
            <person name="Heiman D."/>
            <person name="Hepburn T."/>
            <person name="Howarth C."/>
            <person name="Jen D."/>
            <person name="Larson L."/>
            <person name="Mehta T."/>
            <person name="Neiman D."/>
            <person name="Pearson M."/>
            <person name="Roberts A."/>
            <person name="Saif S."/>
            <person name="Shea T."/>
            <person name="Shenoy N."/>
            <person name="Sisk P."/>
            <person name="Stolte C."/>
            <person name="Sykes S."/>
            <person name="Walk T."/>
            <person name="White J."/>
            <person name="Yandava C."/>
            <person name="Haas B."/>
            <person name="Nusbaum C."/>
            <person name="Birren B."/>
        </authorList>
    </citation>
    <scope>NUCLEOTIDE SEQUENCE [LARGE SCALE GENOMIC DNA]</scope>
    <source>
        <strain evidence="3">R3-111a-1</strain>
    </source>
</reference>
<gene>
    <name evidence="2" type="primary">20353713</name>
    <name evidence="1" type="ORF">GGTG_13255</name>
</gene>
<dbReference type="OrthoDB" id="10259622at2759"/>
<protein>
    <recommendedName>
        <fullName evidence="4">BAH domain-containing protein</fullName>
    </recommendedName>
</protein>
<evidence type="ECO:0000313" key="3">
    <source>
        <dbReference type="Proteomes" id="UP000006039"/>
    </source>
</evidence>
<sequence length="336" mass="37506">MDICESINRYGYTYTPASFALVQNKDPVNWVAQIVEIRKWGDQVYLLIYWMYRYEDLPNEHRGFYPMPGELVATNHMDVILAESLVSVAKVFMKWRAPRLTQLATPPKRKHKEFNPKPQQTIKPETNEDTSLYWIRTYNVFTKKLSAGLRPRLLPSLKYSIETNQWSAGPGNRGVLPNDRPKAMEARDGKVYLGSDLRLATAPKEVGWESIRFSSLRCLGPPALAPPPALLTGLNRAMNVINGSQTTTTGFSGGRVWVRKRGWGRGDPTINAAVSPGCSVYGDGATCNKPGLANNSNLKRGLFYRACETGLASHGGFHLWKVNAGNTAWNVDCVTL</sequence>
<evidence type="ECO:0000313" key="2">
    <source>
        <dbReference type="EnsemblFungi" id="EJT69146"/>
    </source>
</evidence>
<accession>J3PIC7</accession>
<dbReference type="RefSeq" id="XP_009229425.1">
    <property type="nucleotide sequence ID" value="XM_009231161.1"/>
</dbReference>
<dbReference type="Gene3D" id="2.30.30.490">
    <property type="match status" value="1"/>
</dbReference>
<evidence type="ECO:0008006" key="4">
    <source>
        <dbReference type="Google" id="ProtNLM"/>
    </source>
</evidence>
<reference evidence="1" key="3">
    <citation type="submission" date="2010-09" db="EMBL/GenBank/DDBJ databases">
        <title>Annotation of Gaeumannomyces graminis var. tritici R3-111a-1.</title>
        <authorList>
            <consortium name="The Broad Institute Genome Sequencing Platform"/>
            <person name="Ma L.-J."/>
            <person name="Dead R."/>
            <person name="Young S.K."/>
            <person name="Zeng Q."/>
            <person name="Gargeya S."/>
            <person name="Fitzgerald M."/>
            <person name="Haas B."/>
            <person name="Abouelleil A."/>
            <person name="Alvarado L."/>
            <person name="Arachchi H.M."/>
            <person name="Berlin A."/>
            <person name="Brown A."/>
            <person name="Chapman S.B."/>
            <person name="Chen Z."/>
            <person name="Dunbar C."/>
            <person name="Freedman E."/>
            <person name="Gearin G."/>
            <person name="Gellesch M."/>
            <person name="Goldberg J."/>
            <person name="Griggs A."/>
            <person name="Gujja S."/>
            <person name="Heiman D."/>
            <person name="Howarth C."/>
            <person name="Larson L."/>
            <person name="Lui A."/>
            <person name="MacDonald P.J.P."/>
            <person name="Mehta T."/>
            <person name="Montmayeur A."/>
            <person name="Murphy C."/>
            <person name="Neiman D."/>
            <person name="Pearson M."/>
            <person name="Priest M."/>
            <person name="Roberts A."/>
            <person name="Saif S."/>
            <person name="Shea T."/>
            <person name="Shenoy N."/>
            <person name="Sisk P."/>
            <person name="Stolte C."/>
            <person name="Sykes S."/>
            <person name="Yandava C."/>
            <person name="Wortman J."/>
            <person name="Nusbaum C."/>
            <person name="Birren B."/>
        </authorList>
    </citation>
    <scope>NUCLEOTIDE SEQUENCE</scope>
    <source>
        <strain evidence="1">R3-111a-1</strain>
    </source>
</reference>
<dbReference type="InterPro" id="IPR043151">
    <property type="entry name" value="BAH_sf"/>
</dbReference>
<keyword evidence="3" id="KW-1185">Reference proteome</keyword>
<reference evidence="2" key="5">
    <citation type="submission" date="2018-04" db="UniProtKB">
        <authorList>
            <consortium name="EnsemblFungi"/>
        </authorList>
    </citation>
    <scope>IDENTIFICATION</scope>
    <source>
        <strain evidence="2">R3-111a-1</strain>
    </source>
</reference>
<dbReference type="HOGENOM" id="CLU_826515_0_0_1"/>
<dbReference type="Proteomes" id="UP000006039">
    <property type="component" value="Unassembled WGS sequence"/>
</dbReference>
<dbReference type="GeneID" id="20353713"/>
<dbReference type="EnsemblFungi" id="EJT69146">
    <property type="protein sequence ID" value="EJT69146"/>
    <property type="gene ID" value="GGTG_13255"/>
</dbReference>
<proteinExistence type="predicted"/>
<evidence type="ECO:0000313" key="1">
    <source>
        <dbReference type="EMBL" id="EJT69146.1"/>
    </source>
</evidence>
<dbReference type="CDD" id="cd04370">
    <property type="entry name" value="BAH"/>
    <property type="match status" value="1"/>
</dbReference>
<dbReference type="EMBL" id="GL385405">
    <property type="protein sequence ID" value="EJT69146.1"/>
    <property type="molecule type" value="Genomic_DNA"/>
</dbReference>
<dbReference type="AlphaFoldDB" id="J3PIC7"/>
<organism evidence="1">
    <name type="scientific">Gaeumannomyces tritici (strain R3-111a-1)</name>
    <name type="common">Wheat and barley take-all root rot fungus</name>
    <name type="synonym">Gaeumannomyces graminis var. tritici</name>
    <dbReference type="NCBI Taxonomy" id="644352"/>
    <lineage>
        <taxon>Eukaryota</taxon>
        <taxon>Fungi</taxon>
        <taxon>Dikarya</taxon>
        <taxon>Ascomycota</taxon>
        <taxon>Pezizomycotina</taxon>
        <taxon>Sordariomycetes</taxon>
        <taxon>Sordariomycetidae</taxon>
        <taxon>Magnaporthales</taxon>
        <taxon>Magnaporthaceae</taxon>
        <taxon>Gaeumannomyces</taxon>
    </lineage>
</organism>
<dbReference type="VEuPathDB" id="FungiDB:GGTG_13255"/>
<reference evidence="1" key="2">
    <citation type="submission" date="2010-07" db="EMBL/GenBank/DDBJ databases">
        <authorList>
            <consortium name="The Broad Institute Genome Sequencing Platform"/>
            <consortium name="Broad Institute Genome Sequencing Center for Infectious Disease"/>
            <person name="Ma L.-J."/>
            <person name="Dead R."/>
            <person name="Young S."/>
            <person name="Zeng Q."/>
            <person name="Koehrsen M."/>
            <person name="Alvarado L."/>
            <person name="Berlin A."/>
            <person name="Chapman S.B."/>
            <person name="Chen Z."/>
            <person name="Freedman E."/>
            <person name="Gellesch M."/>
            <person name="Goldberg J."/>
            <person name="Griggs A."/>
            <person name="Gujja S."/>
            <person name="Heilman E.R."/>
            <person name="Heiman D."/>
            <person name="Hepburn T."/>
            <person name="Howarth C."/>
            <person name="Jen D."/>
            <person name="Larson L."/>
            <person name="Mehta T."/>
            <person name="Neiman D."/>
            <person name="Pearson M."/>
            <person name="Roberts A."/>
            <person name="Saif S."/>
            <person name="Shea T."/>
            <person name="Shenoy N."/>
            <person name="Sisk P."/>
            <person name="Stolte C."/>
            <person name="Sykes S."/>
            <person name="Walk T."/>
            <person name="White J."/>
            <person name="Yandava C."/>
            <person name="Haas B."/>
            <person name="Nusbaum C."/>
            <person name="Birren B."/>
        </authorList>
    </citation>
    <scope>NUCLEOTIDE SEQUENCE</scope>
    <source>
        <strain evidence="1">R3-111a-1</strain>
    </source>
</reference>
<reference evidence="2" key="4">
    <citation type="journal article" date="2015" name="G3 (Bethesda)">
        <title>Genome sequences of three phytopathogenic species of the Magnaporthaceae family of fungi.</title>
        <authorList>
            <person name="Okagaki L.H."/>
            <person name="Nunes C.C."/>
            <person name="Sailsbery J."/>
            <person name="Clay B."/>
            <person name="Brown D."/>
            <person name="John T."/>
            <person name="Oh Y."/>
            <person name="Young N."/>
            <person name="Fitzgerald M."/>
            <person name="Haas B.J."/>
            <person name="Zeng Q."/>
            <person name="Young S."/>
            <person name="Adiconis X."/>
            <person name="Fan L."/>
            <person name="Levin J.Z."/>
            <person name="Mitchell T.K."/>
            <person name="Okubara P.A."/>
            <person name="Farman M.L."/>
            <person name="Kohn L.M."/>
            <person name="Birren B."/>
            <person name="Ma L.-J."/>
            <person name="Dean R.A."/>
        </authorList>
    </citation>
    <scope>NUCLEOTIDE SEQUENCE</scope>
    <source>
        <strain evidence="2">R3-111a-1</strain>
    </source>
</reference>
<name>J3PIC7_GAET3</name>